<gene>
    <name evidence="1" type="ORF">H0A75_07115</name>
</gene>
<sequence length="115" mass="13069">MLLNARSLNQNLFTIVRQNSHQNELAFEKANADMIMQPTLVTARKILLLLIAPLLKHFFRYLLAQEPGRDVEIKHVISTLREKIGDKKPLLVTIDFTPEKSSAVIQCLDEGRDGC</sequence>
<dbReference type="EMBL" id="JACCHS010000136">
    <property type="protein sequence ID" value="NYT47366.1"/>
    <property type="molecule type" value="Genomic_DNA"/>
</dbReference>
<evidence type="ECO:0000313" key="1">
    <source>
        <dbReference type="EMBL" id="NYT47366.1"/>
    </source>
</evidence>
<dbReference type="Proteomes" id="UP000537890">
    <property type="component" value="Unassembled WGS sequence"/>
</dbReference>
<name>A0A7Z0MPD2_9GAMM</name>
<evidence type="ECO:0000313" key="2">
    <source>
        <dbReference type="Proteomes" id="UP000537890"/>
    </source>
</evidence>
<accession>A0A7Z0MPD2</accession>
<organism evidence="1 2">
    <name type="scientific">Candidatus Methanofishera endochildressiae</name>
    <dbReference type="NCBI Taxonomy" id="2738884"/>
    <lineage>
        <taxon>Bacteria</taxon>
        <taxon>Pseudomonadati</taxon>
        <taxon>Pseudomonadota</taxon>
        <taxon>Gammaproteobacteria</taxon>
        <taxon>Candidatus Methanofishera</taxon>
    </lineage>
</organism>
<proteinExistence type="predicted"/>
<dbReference type="AlphaFoldDB" id="A0A7Z0MPD2"/>
<dbReference type="Gene3D" id="3.40.50.720">
    <property type="entry name" value="NAD(P)-binding Rossmann-like Domain"/>
    <property type="match status" value="1"/>
</dbReference>
<reference evidence="1 2" key="1">
    <citation type="submission" date="2020-05" db="EMBL/GenBank/DDBJ databases">
        <title>Horizontal transmission and recombination maintain forever young bacterial symbiont genomes.</title>
        <authorList>
            <person name="Russell S.L."/>
            <person name="Pepper-Tunick E."/>
            <person name="Svedberg J."/>
            <person name="Byrne A."/>
            <person name="Ruelas Castillo J."/>
            <person name="Vollmers C."/>
            <person name="Beinart R.A."/>
            <person name="Corbett-Detig R."/>
        </authorList>
    </citation>
    <scope>NUCLEOTIDE SEQUENCE [LARGE SCALE GENOMIC DNA]</scope>
    <source>
        <strain evidence="1">4727-3</strain>
    </source>
</reference>
<dbReference type="SUPFAM" id="SSF51735">
    <property type="entry name" value="NAD(P)-binding Rossmann-fold domains"/>
    <property type="match status" value="1"/>
</dbReference>
<dbReference type="InterPro" id="IPR036291">
    <property type="entry name" value="NAD(P)-bd_dom_sf"/>
</dbReference>
<protein>
    <submittedName>
        <fullName evidence="1">Uncharacterized protein</fullName>
    </submittedName>
</protein>
<comment type="caution">
    <text evidence="1">The sequence shown here is derived from an EMBL/GenBank/DDBJ whole genome shotgun (WGS) entry which is preliminary data.</text>
</comment>